<dbReference type="Gene3D" id="3.40.309.10">
    <property type="entry name" value="Aldehyde Dehydrogenase, Chain A, domain 2"/>
    <property type="match status" value="1"/>
</dbReference>
<dbReference type="Pfam" id="PF00171">
    <property type="entry name" value="Aldedh"/>
    <property type="match status" value="1"/>
</dbReference>
<dbReference type="KEGG" id="rmar:GBA65_03915"/>
<dbReference type="NCBIfam" id="NF002852">
    <property type="entry name" value="PRK03137.1"/>
    <property type="match status" value="1"/>
</dbReference>
<name>A0A6G8PU00_9ACTN</name>
<dbReference type="InterPro" id="IPR016162">
    <property type="entry name" value="Ald_DH_N"/>
</dbReference>
<evidence type="ECO:0000256" key="1">
    <source>
        <dbReference type="ARBA" id="ARBA00004786"/>
    </source>
</evidence>
<keyword evidence="3 9" id="KW-0560">Oxidoreductase</keyword>
<evidence type="ECO:0000256" key="6">
    <source>
        <dbReference type="ARBA" id="ARBA00048142"/>
    </source>
</evidence>
<dbReference type="GO" id="GO:0003842">
    <property type="term" value="F:L-glutamate gamma-semialdehyde dehydrogenase activity"/>
    <property type="evidence" value="ECO:0007669"/>
    <property type="project" value="UniProtKB-EC"/>
</dbReference>
<evidence type="ECO:0000256" key="8">
    <source>
        <dbReference type="PROSITE-ProRule" id="PRU10007"/>
    </source>
</evidence>
<dbReference type="FunFam" id="3.40.605.10:FF:000045">
    <property type="entry name" value="1-pyrroline-5-carboxylate dehydrogenase 1"/>
    <property type="match status" value="1"/>
</dbReference>
<proteinExistence type="inferred from homology"/>
<dbReference type="InterPro" id="IPR016163">
    <property type="entry name" value="Ald_DH_C"/>
</dbReference>
<dbReference type="Gene3D" id="3.40.605.10">
    <property type="entry name" value="Aldehyde Dehydrogenase, Chain A, domain 1"/>
    <property type="match status" value="1"/>
</dbReference>
<dbReference type="Proteomes" id="UP000502706">
    <property type="component" value="Chromosome"/>
</dbReference>
<dbReference type="InterPro" id="IPR015590">
    <property type="entry name" value="Aldehyde_DH_dom"/>
</dbReference>
<dbReference type="InterPro" id="IPR016161">
    <property type="entry name" value="Ald_DH/histidinol_DH"/>
</dbReference>
<dbReference type="InterPro" id="IPR050485">
    <property type="entry name" value="Proline_metab_enzyme"/>
</dbReference>
<evidence type="ECO:0000256" key="2">
    <source>
        <dbReference type="ARBA" id="ARBA00012884"/>
    </source>
</evidence>
<evidence type="ECO:0000259" key="10">
    <source>
        <dbReference type="Pfam" id="PF00171"/>
    </source>
</evidence>
<dbReference type="GO" id="GO:0010133">
    <property type="term" value="P:L-proline catabolic process to L-glutamate"/>
    <property type="evidence" value="ECO:0007669"/>
    <property type="project" value="TreeGrafter"/>
</dbReference>
<comment type="pathway">
    <text evidence="1">Amino-acid degradation; L-proline degradation into L-glutamate; L-glutamate from L-proline: step 2/2.</text>
</comment>
<feature type="active site" evidence="8">
    <location>
        <position position="287"/>
    </location>
</feature>
<gene>
    <name evidence="11" type="primary">pruA</name>
    <name evidence="11" type="ORF">GBA65_03915</name>
</gene>
<evidence type="ECO:0000256" key="5">
    <source>
        <dbReference type="ARBA" id="ARBA00032259"/>
    </source>
</evidence>
<sequence>MGLIPYENEKYQDWSDEGPREKMRAALAGVGGALGRSYPLIVGGKRIETDGEIASLDPSDPSRVVGYAGRATEREADMALQTATEAFGSWSRTTPEARARIMLRAAGIMRRRKFELLAWEVYEGGKPWSEADAQVAEAIDFLEYYAREMLRLKDGVPIYAVPGEESRYFYQPMGVGVVIAPWNFPTAILTGMASAALVAGNTVVMKPSEFTPITGALVAEIFEEAGVPDGVMGYLPGYGSEIGDYLVSDARTRFVSFTGSMKTGLRINELAARQVERQRWIKRVIAEMGGKDAMIVDDSADLDSAAADIVKSAYGYSGQKCSAASRAILHADVYDEVLGKVVERARGLKIGAPESADVSVGPVISEPQFEKVSGYIDVGKDEGERVLGEDPGDPKNGYFVPPTIYAGVDPGAKIAQEEIFGPVLSVIRARDFDDALKIANDNPYGLTGGVYSRNREHLERARHEFKAGNVYFNRGITGALVGVQPFGGLGLSGTDSKAGGPDYLPLHMLARTVVERF</sequence>
<evidence type="ECO:0000256" key="9">
    <source>
        <dbReference type="RuleBase" id="RU003345"/>
    </source>
</evidence>
<dbReference type="InterPro" id="IPR016160">
    <property type="entry name" value="Ald_DH_CS_CYS"/>
</dbReference>
<dbReference type="NCBIfam" id="TIGR01237">
    <property type="entry name" value="D1pyr5carbox2"/>
    <property type="match status" value="1"/>
</dbReference>
<dbReference type="PANTHER" id="PTHR42862:SF1">
    <property type="entry name" value="DELTA-1-PYRROLINE-5-CARBOXYLATE DEHYDROGENASE 2, ISOFORM A-RELATED"/>
    <property type="match status" value="1"/>
</dbReference>
<dbReference type="EMBL" id="CP045121">
    <property type="protein sequence ID" value="QIN77803.1"/>
    <property type="molecule type" value="Genomic_DNA"/>
</dbReference>
<dbReference type="PROSITE" id="PS00070">
    <property type="entry name" value="ALDEHYDE_DEHYDR_CYS"/>
    <property type="match status" value="1"/>
</dbReference>
<evidence type="ECO:0000313" key="11">
    <source>
        <dbReference type="EMBL" id="QIN77803.1"/>
    </source>
</evidence>
<dbReference type="PROSITE" id="PS00687">
    <property type="entry name" value="ALDEHYDE_DEHYDR_GLU"/>
    <property type="match status" value="1"/>
</dbReference>
<evidence type="ECO:0000256" key="3">
    <source>
        <dbReference type="ARBA" id="ARBA00023002"/>
    </source>
</evidence>
<dbReference type="GO" id="GO:0009898">
    <property type="term" value="C:cytoplasmic side of plasma membrane"/>
    <property type="evidence" value="ECO:0007669"/>
    <property type="project" value="TreeGrafter"/>
</dbReference>
<evidence type="ECO:0000256" key="4">
    <source>
        <dbReference type="ARBA" id="ARBA00023027"/>
    </source>
</evidence>
<evidence type="ECO:0000313" key="12">
    <source>
        <dbReference type="Proteomes" id="UP000502706"/>
    </source>
</evidence>
<feature type="domain" description="Aldehyde dehydrogenase" evidence="10">
    <location>
        <begin position="51"/>
        <end position="504"/>
    </location>
</feature>
<dbReference type="GO" id="GO:0004657">
    <property type="term" value="F:proline dehydrogenase activity"/>
    <property type="evidence" value="ECO:0007669"/>
    <property type="project" value="UniProtKB-ARBA"/>
</dbReference>
<reference evidence="11 12" key="1">
    <citation type="submission" date="2019-10" db="EMBL/GenBank/DDBJ databases">
        <title>Rubrobacter sp nov SCSIO 52915 isolated from a deep-sea sediment in the South China Sea.</title>
        <authorList>
            <person name="Chen R.W."/>
        </authorList>
    </citation>
    <scope>NUCLEOTIDE SEQUENCE [LARGE SCALE GENOMIC DNA]</scope>
    <source>
        <strain evidence="11 12">SCSIO 52915</strain>
    </source>
</reference>
<organism evidence="11 12">
    <name type="scientific">Rubrobacter marinus</name>
    <dbReference type="NCBI Taxonomy" id="2653852"/>
    <lineage>
        <taxon>Bacteria</taxon>
        <taxon>Bacillati</taxon>
        <taxon>Actinomycetota</taxon>
        <taxon>Rubrobacteria</taxon>
        <taxon>Rubrobacterales</taxon>
        <taxon>Rubrobacteraceae</taxon>
        <taxon>Rubrobacter</taxon>
    </lineage>
</organism>
<dbReference type="SUPFAM" id="SSF53720">
    <property type="entry name" value="ALDH-like"/>
    <property type="match status" value="1"/>
</dbReference>
<evidence type="ECO:0000256" key="7">
    <source>
        <dbReference type="ARBA" id="ARBA00061617"/>
    </source>
</evidence>
<dbReference type="CDD" id="cd07124">
    <property type="entry name" value="ALDH_PutA-P5CDH-RocA"/>
    <property type="match status" value="1"/>
</dbReference>
<comment type="similarity">
    <text evidence="7">Belongs to the aldehyde dehydrogenase family. RocA subfamily.</text>
</comment>
<dbReference type="InterPro" id="IPR029510">
    <property type="entry name" value="Ald_DH_CS_GLU"/>
</dbReference>
<dbReference type="FunFam" id="3.40.309.10:FF:000005">
    <property type="entry name" value="1-pyrroline-5-carboxylate dehydrogenase 1"/>
    <property type="match status" value="1"/>
</dbReference>
<keyword evidence="4" id="KW-0520">NAD</keyword>
<protein>
    <recommendedName>
        <fullName evidence="5">L-glutamate gamma-semialdehyde dehydrogenase</fullName>
        <ecNumber evidence="2">1.2.1.88</ecNumber>
    </recommendedName>
    <alternativeName>
        <fullName evidence="5">L-glutamate gamma-semialdehyde dehydrogenase</fullName>
    </alternativeName>
</protein>
<comment type="catalytic activity">
    <reaction evidence="6">
        <text>L-glutamate 5-semialdehyde + NAD(+) + H2O = L-glutamate + NADH + 2 H(+)</text>
        <dbReference type="Rhea" id="RHEA:30235"/>
        <dbReference type="ChEBI" id="CHEBI:15377"/>
        <dbReference type="ChEBI" id="CHEBI:15378"/>
        <dbReference type="ChEBI" id="CHEBI:29985"/>
        <dbReference type="ChEBI" id="CHEBI:57540"/>
        <dbReference type="ChEBI" id="CHEBI:57945"/>
        <dbReference type="ChEBI" id="CHEBI:58066"/>
        <dbReference type="EC" id="1.2.1.88"/>
    </reaction>
</comment>
<keyword evidence="12" id="KW-1185">Reference proteome</keyword>
<dbReference type="AlphaFoldDB" id="A0A6G8PU00"/>
<accession>A0A6G8PU00</accession>
<dbReference type="InterPro" id="IPR005932">
    <property type="entry name" value="RocA"/>
</dbReference>
<dbReference type="EC" id="1.2.1.88" evidence="2"/>
<dbReference type="PANTHER" id="PTHR42862">
    <property type="entry name" value="DELTA-1-PYRROLINE-5-CARBOXYLATE DEHYDROGENASE 1, ISOFORM A-RELATED"/>
    <property type="match status" value="1"/>
</dbReference>